<evidence type="ECO:0000313" key="10">
    <source>
        <dbReference type="Proteomes" id="UP000807785"/>
    </source>
</evidence>
<dbReference type="InterPro" id="IPR010971">
    <property type="entry name" value="UbiH/COQ6"/>
</dbReference>
<evidence type="ECO:0000256" key="2">
    <source>
        <dbReference type="ARBA" id="ARBA00004749"/>
    </source>
</evidence>
<gene>
    <name evidence="9" type="ORF">IPH26_01120</name>
</gene>
<protein>
    <submittedName>
        <fullName evidence="9">UbiH/UbiF family hydroxylase</fullName>
    </submittedName>
</protein>
<evidence type="ECO:0000259" key="8">
    <source>
        <dbReference type="Pfam" id="PF01494"/>
    </source>
</evidence>
<dbReference type="InterPro" id="IPR036188">
    <property type="entry name" value="FAD/NAD-bd_sf"/>
</dbReference>
<feature type="domain" description="FAD-binding" evidence="8">
    <location>
        <begin position="7"/>
        <end position="337"/>
    </location>
</feature>
<dbReference type="GO" id="GO:0016705">
    <property type="term" value="F:oxidoreductase activity, acting on paired donors, with incorporation or reduction of molecular oxygen"/>
    <property type="evidence" value="ECO:0007669"/>
    <property type="project" value="InterPro"/>
</dbReference>
<dbReference type="NCBIfam" id="TIGR01988">
    <property type="entry name" value="Ubi-OHases"/>
    <property type="match status" value="1"/>
</dbReference>
<comment type="similarity">
    <text evidence="3">Belongs to the UbiH/COQ6 family.</text>
</comment>
<sequence>MQTQRFDLIVVGAGLAGASLAVALGGSRLSVALIEARSPQRSPDWDARIYAVSPANVGFLSELGLWQRLDQERICPVHDMEIYGDRGARLDFSAYGAGVTELARIVESSAMQCELWDTANRLPNLSVLCPAHPQVLALDADAARLSLSDGRQLEASLVVAADGANSWVRSAAGIDAQFTPYGESGVVANFRISGRHLNKAYQWFRPDGVLAWLPLPGNLISMVWSTPDEHAGELVALGAEQLCERVAGAGGHRLGSLEVITPAAAFPLRLMRVAKTTLPRLALIGDAAHAIHPLSGHGINLGFQDAAVLASTLCAAPAYQDPGDPALLRRYARARAEEVALLQYLTHGLQRLFRPQNVLLSNLRNVGLNLTNRLPVLRNSIVRYALG</sequence>
<dbReference type="Gene3D" id="3.50.50.60">
    <property type="entry name" value="FAD/NAD(P)-binding domain"/>
    <property type="match status" value="2"/>
</dbReference>
<dbReference type="Proteomes" id="UP000807785">
    <property type="component" value="Unassembled WGS sequence"/>
</dbReference>
<dbReference type="Pfam" id="PF01494">
    <property type="entry name" value="FAD_binding_3"/>
    <property type="match status" value="1"/>
</dbReference>
<evidence type="ECO:0000256" key="5">
    <source>
        <dbReference type="ARBA" id="ARBA00022827"/>
    </source>
</evidence>
<organism evidence="9 10">
    <name type="scientific">Candidatus Methylophosphatis roskildensis</name>
    <dbReference type="NCBI Taxonomy" id="2899263"/>
    <lineage>
        <taxon>Bacteria</taxon>
        <taxon>Pseudomonadati</taxon>
        <taxon>Pseudomonadota</taxon>
        <taxon>Betaproteobacteria</taxon>
        <taxon>Nitrosomonadales</taxon>
        <taxon>Sterolibacteriaceae</taxon>
        <taxon>Candidatus Methylophosphatis</taxon>
    </lineage>
</organism>
<comment type="pathway">
    <text evidence="2">Cofactor biosynthesis; ubiquinone biosynthesis.</text>
</comment>
<dbReference type="EMBL" id="JADJEV010000001">
    <property type="protein sequence ID" value="MBK6971614.1"/>
    <property type="molecule type" value="Genomic_DNA"/>
</dbReference>
<keyword evidence="6" id="KW-0560">Oxidoreductase</keyword>
<dbReference type="PRINTS" id="PR00420">
    <property type="entry name" value="RNGMNOXGNASE"/>
</dbReference>
<comment type="caution">
    <text evidence="9">The sequence shown here is derived from an EMBL/GenBank/DDBJ whole genome shotgun (WGS) entry which is preliminary data.</text>
</comment>
<dbReference type="PANTHER" id="PTHR43876">
    <property type="entry name" value="UBIQUINONE BIOSYNTHESIS MONOOXYGENASE COQ6, MITOCHONDRIAL"/>
    <property type="match status" value="1"/>
</dbReference>
<evidence type="ECO:0000313" key="9">
    <source>
        <dbReference type="EMBL" id="MBK6971614.1"/>
    </source>
</evidence>
<keyword evidence="4" id="KW-0285">Flavoprotein</keyword>
<dbReference type="PANTHER" id="PTHR43876:SF7">
    <property type="entry name" value="UBIQUINONE BIOSYNTHESIS MONOOXYGENASE COQ6, MITOCHONDRIAL"/>
    <property type="match status" value="1"/>
</dbReference>
<evidence type="ECO:0000256" key="4">
    <source>
        <dbReference type="ARBA" id="ARBA00022630"/>
    </source>
</evidence>
<dbReference type="AlphaFoldDB" id="A0A9D7DZW0"/>
<evidence type="ECO:0000256" key="7">
    <source>
        <dbReference type="ARBA" id="ARBA00023033"/>
    </source>
</evidence>
<evidence type="ECO:0000256" key="6">
    <source>
        <dbReference type="ARBA" id="ARBA00023002"/>
    </source>
</evidence>
<dbReference type="GO" id="GO:0071949">
    <property type="term" value="F:FAD binding"/>
    <property type="evidence" value="ECO:0007669"/>
    <property type="project" value="InterPro"/>
</dbReference>
<name>A0A9D7DZW0_9PROT</name>
<reference evidence="9" key="1">
    <citation type="submission" date="2020-10" db="EMBL/GenBank/DDBJ databases">
        <title>Connecting structure to function with the recovery of over 1000 high-quality activated sludge metagenome-assembled genomes encoding full-length rRNA genes using long-read sequencing.</title>
        <authorList>
            <person name="Singleton C.M."/>
            <person name="Petriglieri F."/>
            <person name="Kristensen J.M."/>
            <person name="Kirkegaard R.H."/>
            <person name="Michaelsen T.Y."/>
            <person name="Andersen M.H."/>
            <person name="Karst S.M."/>
            <person name="Dueholm M.S."/>
            <person name="Nielsen P.H."/>
            <person name="Albertsen M."/>
        </authorList>
    </citation>
    <scope>NUCLEOTIDE SEQUENCE</scope>
    <source>
        <strain evidence="9">Bjer_18-Q3-R1-45_BAT3C.347</strain>
    </source>
</reference>
<dbReference type="InterPro" id="IPR051205">
    <property type="entry name" value="UbiH/COQ6_monooxygenase"/>
</dbReference>
<dbReference type="GO" id="GO:0006744">
    <property type="term" value="P:ubiquinone biosynthetic process"/>
    <property type="evidence" value="ECO:0007669"/>
    <property type="project" value="InterPro"/>
</dbReference>
<dbReference type="NCBIfam" id="NF005788">
    <property type="entry name" value="PRK07608.1-3"/>
    <property type="match status" value="1"/>
</dbReference>
<proteinExistence type="inferred from homology"/>
<keyword evidence="5" id="KW-0274">FAD</keyword>
<keyword evidence="7" id="KW-0503">Monooxygenase</keyword>
<dbReference type="SUPFAM" id="SSF51905">
    <property type="entry name" value="FAD/NAD(P)-binding domain"/>
    <property type="match status" value="1"/>
</dbReference>
<dbReference type="InterPro" id="IPR002938">
    <property type="entry name" value="FAD-bd"/>
</dbReference>
<accession>A0A9D7DZW0</accession>
<comment type="cofactor">
    <cofactor evidence="1">
        <name>FAD</name>
        <dbReference type="ChEBI" id="CHEBI:57692"/>
    </cofactor>
</comment>
<evidence type="ECO:0000256" key="3">
    <source>
        <dbReference type="ARBA" id="ARBA00005349"/>
    </source>
</evidence>
<dbReference type="GO" id="GO:0004497">
    <property type="term" value="F:monooxygenase activity"/>
    <property type="evidence" value="ECO:0007669"/>
    <property type="project" value="UniProtKB-KW"/>
</dbReference>
<evidence type="ECO:0000256" key="1">
    <source>
        <dbReference type="ARBA" id="ARBA00001974"/>
    </source>
</evidence>